<evidence type="ECO:0000256" key="1">
    <source>
        <dbReference type="SAM" id="Phobius"/>
    </source>
</evidence>
<evidence type="ECO:0000313" key="2">
    <source>
        <dbReference type="EMBL" id="GCE10683.1"/>
    </source>
</evidence>
<keyword evidence="1" id="KW-1133">Transmembrane helix</keyword>
<gene>
    <name evidence="2" type="ORF">KTT_05420</name>
</gene>
<accession>A0A401ZUX1</accession>
<name>A0A401ZUX1_9CHLR</name>
<dbReference type="OrthoDB" id="121450at2"/>
<keyword evidence="1" id="KW-0472">Membrane</keyword>
<proteinExistence type="predicted"/>
<dbReference type="AlphaFoldDB" id="A0A401ZUX1"/>
<organism evidence="2 3">
    <name type="scientific">Tengunoibacter tsumagoiensis</name>
    <dbReference type="NCBI Taxonomy" id="2014871"/>
    <lineage>
        <taxon>Bacteria</taxon>
        <taxon>Bacillati</taxon>
        <taxon>Chloroflexota</taxon>
        <taxon>Ktedonobacteria</taxon>
        <taxon>Ktedonobacterales</taxon>
        <taxon>Dictyobacteraceae</taxon>
        <taxon>Tengunoibacter</taxon>
    </lineage>
</organism>
<evidence type="ECO:0008006" key="4">
    <source>
        <dbReference type="Google" id="ProtNLM"/>
    </source>
</evidence>
<comment type="caution">
    <text evidence="2">The sequence shown here is derived from an EMBL/GenBank/DDBJ whole genome shotgun (WGS) entry which is preliminary data.</text>
</comment>
<reference evidence="3" key="1">
    <citation type="submission" date="2018-12" db="EMBL/GenBank/DDBJ databases">
        <title>Tengunoibacter tsumagoiensis gen. nov., sp. nov., Dictyobacter kobayashii sp. nov., D. alpinus sp. nov., and D. joshuensis sp. nov. and description of Dictyobacteraceae fam. nov. within the order Ktedonobacterales isolated from Tengu-no-mugimeshi.</title>
        <authorList>
            <person name="Wang C.M."/>
            <person name="Zheng Y."/>
            <person name="Sakai Y."/>
            <person name="Toyoda A."/>
            <person name="Minakuchi Y."/>
            <person name="Abe K."/>
            <person name="Yokota A."/>
            <person name="Yabe S."/>
        </authorList>
    </citation>
    <scope>NUCLEOTIDE SEQUENCE [LARGE SCALE GENOMIC DNA]</scope>
    <source>
        <strain evidence="3">Uno3</strain>
    </source>
</reference>
<dbReference type="Proteomes" id="UP000287352">
    <property type="component" value="Unassembled WGS sequence"/>
</dbReference>
<sequence>MKVLVRNWIISTIIITGLCGLLYAVVQQELRQSANYPQVQLSEDIAAGLGQGKSGEELLATQFPGDKVEIATSIAPYAIIFDNAGKPVAASATLNGQLPAIPSGIFDDVRHNGEDRVTWQPQDGVRSALVVTQVKDNGGFVAAGRSLRESEDRTSDLGKLILAGWIALLFVTLVIEGILFRVLRLSNTN</sequence>
<feature type="transmembrane region" description="Helical" evidence="1">
    <location>
        <begin position="6"/>
        <end position="26"/>
    </location>
</feature>
<feature type="transmembrane region" description="Helical" evidence="1">
    <location>
        <begin position="160"/>
        <end position="183"/>
    </location>
</feature>
<keyword evidence="3" id="KW-1185">Reference proteome</keyword>
<evidence type="ECO:0000313" key="3">
    <source>
        <dbReference type="Proteomes" id="UP000287352"/>
    </source>
</evidence>
<dbReference type="RefSeq" id="WP_126578267.1">
    <property type="nucleotide sequence ID" value="NZ_BIFR01000001.1"/>
</dbReference>
<protein>
    <recommendedName>
        <fullName evidence="4">Single cache domain-containing protein</fullName>
    </recommendedName>
</protein>
<keyword evidence="1" id="KW-0812">Transmembrane</keyword>
<dbReference type="EMBL" id="BIFR01000001">
    <property type="protein sequence ID" value="GCE10683.1"/>
    <property type="molecule type" value="Genomic_DNA"/>
</dbReference>